<sequence length="241" mass="28572">MKPSQTFPDFLGIGAQKSATTWIDKMLRYHPMLYFPQTKEIHFFDQNFLNGLEWYSNHFMFAGNKVKGEITPAYAILPSDTIAFIRRLVPEVKLFFIMRNPVDRAWSHALMEFMMVRKLKYEEITKEMFLEHFNGEGSIIRGDYATNLTNWFKHFPRKRLLLCFYEDVEENPQQLLESIMNHLSVDPNLYPWDKLDIKKRFLVNKQIELPDDLKARLQEIYKDKVAALKGVIDSPRIDGWV</sequence>
<evidence type="ECO:0000313" key="5">
    <source>
        <dbReference type="Proteomes" id="UP000748332"/>
    </source>
</evidence>
<reference evidence="4" key="1">
    <citation type="submission" date="2020-04" db="EMBL/GenBank/DDBJ databases">
        <authorList>
            <person name="Zhang T."/>
        </authorList>
    </citation>
    <scope>NUCLEOTIDE SEQUENCE</scope>
    <source>
        <strain evidence="4">HKST-UBA16</strain>
    </source>
</reference>
<organism evidence="4 5">
    <name type="scientific">Candidatus Dojkabacteria bacterium</name>
    <dbReference type="NCBI Taxonomy" id="2099670"/>
    <lineage>
        <taxon>Bacteria</taxon>
        <taxon>Candidatus Dojkabacteria</taxon>
    </lineage>
</organism>
<name>A0A955I6C2_9BACT</name>
<gene>
    <name evidence="4" type="ORF">KC622_03515</name>
</gene>
<dbReference type="InterPro" id="IPR000863">
    <property type="entry name" value="Sulfotransferase_dom"/>
</dbReference>
<dbReference type="AlphaFoldDB" id="A0A955I6C2"/>
<dbReference type="Proteomes" id="UP000748332">
    <property type="component" value="Unassembled WGS sequence"/>
</dbReference>
<evidence type="ECO:0000256" key="2">
    <source>
        <dbReference type="ARBA" id="ARBA00023180"/>
    </source>
</evidence>
<protein>
    <submittedName>
        <fullName evidence="4">Sulfotransferase domain-containing protein</fullName>
    </submittedName>
</protein>
<dbReference type="EMBL" id="JAGQLM010000159">
    <property type="protein sequence ID" value="MCA9375373.1"/>
    <property type="molecule type" value="Genomic_DNA"/>
</dbReference>
<proteinExistence type="predicted"/>
<evidence type="ECO:0000313" key="4">
    <source>
        <dbReference type="EMBL" id="MCA9375373.1"/>
    </source>
</evidence>
<feature type="domain" description="Sulfotransferase" evidence="3">
    <location>
        <begin position="8"/>
        <end position="183"/>
    </location>
</feature>
<keyword evidence="1" id="KW-0808">Transferase</keyword>
<dbReference type="InterPro" id="IPR037359">
    <property type="entry name" value="NST/OST"/>
</dbReference>
<comment type="caution">
    <text evidence="4">The sequence shown here is derived from an EMBL/GenBank/DDBJ whole genome shotgun (WGS) entry which is preliminary data.</text>
</comment>
<dbReference type="Pfam" id="PF00685">
    <property type="entry name" value="Sulfotransfer_1"/>
    <property type="match status" value="1"/>
</dbReference>
<keyword evidence="2" id="KW-0325">Glycoprotein</keyword>
<accession>A0A955I6C2</accession>
<dbReference type="InterPro" id="IPR027417">
    <property type="entry name" value="P-loop_NTPase"/>
</dbReference>
<dbReference type="SUPFAM" id="SSF52540">
    <property type="entry name" value="P-loop containing nucleoside triphosphate hydrolases"/>
    <property type="match status" value="1"/>
</dbReference>
<reference evidence="4" key="2">
    <citation type="journal article" date="2021" name="Microbiome">
        <title>Successional dynamics and alternative stable states in a saline activated sludge microbial community over 9 years.</title>
        <authorList>
            <person name="Wang Y."/>
            <person name="Ye J."/>
            <person name="Ju F."/>
            <person name="Liu L."/>
            <person name="Boyd J.A."/>
            <person name="Deng Y."/>
            <person name="Parks D.H."/>
            <person name="Jiang X."/>
            <person name="Yin X."/>
            <person name="Woodcroft B.J."/>
            <person name="Tyson G.W."/>
            <person name="Hugenholtz P."/>
            <person name="Polz M.F."/>
            <person name="Zhang T."/>
        </authorList>
    </citation>
    <scope>NUCLEOTIDE SEQUENCE</scope>
    <source>
        <strain evidence="4">HKST-UBA16</strain>
    </source>
</reference>
<evidence type="ECO:0000259" key="3">
    <source>
        <dbReference type="Pfam" id="PF00685"/>
    </source>
</evidence>
<evidence type="ECO:0000256" key="1">
    <source>
        <dbReference type="ARBA" id="ARBA00022679"/>
    </source>
</evidence>
<dbReference type="PANTHER" id="PTHR10605:SF56">
    <property type="entry name" value="BIFUNCTIONAL HEPARAN SULFATE N-DEACETYLASE_N-SULFOTRANSFERASE"/>
    <property type="match status" value="1"/>
</dbReference>
<dbReference type="PANTHER" id="PTHR10605">
    <property type="entry name" value="HEPARAN SULFATE SULFOTRANSFERASE"/>
    <property type="match status" value="1"/>
</dbReference>
<dbReference type="Gene3D" id="3.40.50.300">
    <property type="entry name" value="P-loop containing nucleotide triphosphate hydrolases"/>
    <property type="match status" value="1"/>
</dbReference>
<dbReference type="GO" id="GO:0008146">
    <property type="term" value="F:sulfotransferase activity"/>
    <property type="evidence" value="ECO:0007669"/>
    <property type="project" value="InterPro"/>
</dbReference>